<accession>A0A7I8W2Z6</accession>
<sequence length="822" mass="94244">MRHLSNISKKLLGIIDNQINPMNEVWIGDINKKHQENKCRVIVKKLNISIEHRSGEKFTEWTPWVYSNASHLQRKKFCLISDVCQDDNQIEIKNRIDYNIKLLNLHKGRQHKSPTLGNRARDYGIDRIEINLSAPPIIDNPTIIYTDSGIIYSTSTLFTDVWSIDHSIRLKSAGFARKFCSKNTLRGTICGTPLFRWNGMEGPICISKSGLISDLFIRSICATFQASKGDYFFIDNDQFPVFTAPSVGNFSHPYYYFELPFDKGKCLLDGTITLAVICSVPRPLPHFEVNQLGGYKFELYRPGMWEKWSYSCMFYKVLRGQTIGFMEDGVCLEKCANDSDCVTVALTKKMGQKFRKCQISNVYCDVNKTDNWIPQSIHEYIYVKTSPFCKEALNINKALTAYFEETSGLCYFILLKRKGNELNKACSKFGTFVARVSNITIESLTKDKIWLGIVKKGEKLGWMDDEKWSTNYGIPDVEFSINTTAKTIASTNNTNSKECFIGENGSIFPVDCNEIHDVVCVYPLFGEWGKWSSWSYAKGTRSRNKMCDSPKPLINNIPSVLRQKYRDSIVRGCLSKMKESVEEINVIGDELAIMESKDIRISDSKSKLYDYDKSDQIPRKICFEIVDYSTGFEECQELCTKSSDCTAFVHSPNGKSGCAIDLINCQRNKISINSKEVYLKSALFCKNIEANIPQRWLYDNISDTCFTIIGFTTANEAFHKCHQLKSHLLKLDYRNDITSSFQDNIFRFIKGEDVWLGLRKTQINGTFKWQSKFWPDYFTFDSTSVLQLSGNISDIFVQRIFVQKYLPSFVKVNIIPMLNLLL</sequence>
<dbReference type="AlphaFoldDB" id="A0A7I8W2Z6"/>
<dbReference type="InterPro" id="IPR016187">
    <property type="entry name" value="CTDL_fold"/>
</dbReference>
<dbReference type="SUPFAM" id="SSF56436">
    <property type="entry name" value="C-type lectin-like"/>
    <property type="match status" value="1"/>
</dbReference>
<dbReference type="Gene3D" id="3.10.100.10">
    <property type="entry name" value="Mannose-Binding Protein A, subunit A"/>
    <property type="match status" value="1"/>
</dbReference>
<dbReference type="Pfam" id="PF08276">
    <property type="entry name" value="PAN_2"/>
    <property type="match status" value="1"/>
</dbReference>
<organism evidence="2 3">
    <name type="scientific">Dimorphilus gyrociliatus</name>
    <dbReference type="NCBI Taxonomy" id="2664684"/>
    <lineage>
        <taxon>Eukaryota</taxon>
        <taxon>Metazoa</taxon>
        <taxon>Spiralia</taxon>
        <taxon>Lophotrochozoa</taxon>
        <taxon>Annelida</taxon>
        <taxon>Polychaeta</taxon>
        <taxon>Polychaeta incertae sedis</taxon>
        <taxon>Dinophilidae</taxon>
        <taxon>Dimorphilus</taxon>
    </lineage>
</organism>
<proteinExistence type="predicted"/>
<dbReference type="InterPro" id="IPR003609">
    <property type="entry name" value="Pan_app"/>
</dbReference>
<gene>
    <name evidence="2" type="ORF">DGYR_LOCUS10679</name>
</gene>
<name>A0A7I8W2Z6_9ANNE</name>
<feature type="domain" description="Apple" evidence="1">
    <location>
        <begin position="624"/>
        <end position="660"/>
    </location>
</feature>
<dbReference type="InterPro" id="IPR016186">
    <property type="entry name" value="C-type_lectin-like/link_sf"/>
</dbReference>
<comment type="caution">
    <text evidence="2">The sequence shown here is derived from an EMBL/GenBank/DDBJ whole genome shotgun (WGS) entry which is preliminary data.</text>
</comment>
<reference evidence="2 3" key="1">
    <citation type="submission" date="2020-08" db="EMBL/GenBank/DDBJ databases">
        <authorList>
            <person name="Hejnol A."/>
        </authorList>
    </citation>
    <scope>NUCLEOTIDE SEQUENCE [LARGE SCALE GENOMIC DNA]</scope>
</reference>
<dbReference type="EMBL" id="CAJFCJ010000019">
    <property type="protein sequence ID" value="CAD5122939.1"/>
    <property type="molecule type" value="Genomic_DNA"/>
</dbReference>
<evidence type="ECO:0000313" key="2">
    <source>
        <dbReference type="EMBL" id="CAD5122939.1"/>
    </source>
</evidence>
<evidence type="ECO:0000313" key="3">
    <source>
        <dbReference type="Proteomes" id="UP000549394"/>
    </source>
</evidence>
<protein>
    <submittedName>
        <fullName evidence="2">DgyrCDS11334</fullName>
    </submittedName>
</protein>
<keyword evidence="3" id="KW-1185">Reference proteome</keyword>
<dbReference type="Proteomes" id="UP000549394">
    <property type="component" value="Unassembled WGS sequence"/>
</dbReference>
<evidence type="ECO:0000259" key="1">
    <source>
        <dbReference type="Pfam" id="PF08276"/>
    </source>
</evidence>